<dbReference type="OrthoDB" id="1410084at2759"/>
<protein>
    <recommendedName>
        <fullName evidence="2">Myb/SANT-like domain-containing protein</fullName>
    </recommendedName>
</protein>
<evidence type="ECO:0000259" key="2">
    <source>
        <dbReference type="Pfam" id="PF12776"/>
    </source>
</evidence>
<name>V7CZ50_PHAVU</name>
<dbReference type="Proteomes" id="UP000000226">
    <property type="component" value="Chromosome 1"/>
</dbReference>
<dbReference type="eggNOG" id="ENOG502S0Q6">
    <property type="taxonomic scope" value="Eukaryota"/>
</dbReference>
<gene>
    <name evidence="3" type="ORF">PHAVU_001G168600g</name>
</gene>
<dbReference type="InterPro" id="IPR024752">
    <property type="entry name" value="Myb/SANT-like_dom"/>
</dbReference>
<evidence type="ECO:0000313" key="4">
    <source>
        <dbReference type="Proteomes" id="UP000000226"/>
    </source>
</evidence>
<proteinExistence type="predicted"/>
<evidence type="ECO:0000313" key="3">
    <source>
        <dbReference type="EMBL" id="ESW34643.1"/>
    </source>
</evidence>
<dbReference type="AlphaFoldDB" id="V7CZ50"/>
<accession>V7CZ50</accession>
<dbReference type="Pfam" id="PF12776">
    <property type="entry name" value="Myb_DNA-bind_3"/>
    <property type="match status" value="1"/>
</dbReference>
<evidence type="ECO:0000256" key="1">
    <source>
        <dbReference type="SAM" id="MobiDB-lite"/>
    </source>
</evidence>
<feature type="domain" description="Myb/SANT-like" evidence="2">
    <location>
        <begin position="20"/>
        <end position="113"/>
    </location>
</feature>
<dbReference type="PANTHER" id="PTHR46929">
    <property type="entry name" value="EXPRESSED PROTEIN"/>
    <property type="match status" value="1"/>
</dbReference>
<dbReference type="EMBL" id="CM002288">
    <property type="protein sequence ID" value="ESW34643.1"/>
    <property type="molecule type" value="Genomic_DNA"/>
</dbReference>
<dbReference type="Gramene" id="ESW34643">
    <property type="protein sequence ID" value="ESW34643"/>
    <property type="gene ID" value="PHAVU_001G168600g"/>
</dbReference>
<dbReference type="PANTHER" id="PTHR46929:SF4">
    <property type="entry name" value="MYB_SANT-LIKE DOMAIN-CONTAINING PROTEIN"/>
    <property type="match status" value="1"/>
</dbReference>
<sequence length="385" mass="43706">MDHGKGIASESSAAVREHKKWTTDMDFRLLNAMIDETSMGNRIDGSWTTQGYTNIVKSLHQSGLVGITKNNVKNRQKSLKDKWREIHDLFSGLSGFAWNPTTKIFEAEDEVWDMLIKAKPSAAKWRVNPIRHYKLMKDLWGFDRATGQGGRTTLQSSSRTQSHHFNVDLNDHNMEDILEGPGLNATQCETPRSVDPNVDSYSPGPNMTPPLVPSQPSQPSGGTSSSRGSKRKAPMVDVIDLQLERLNTRFEGLTDILGRDSDQSDRLCHIVERQAISSEIVALSSQRVANATEENLQYNRRHVVAEEEQNSIFREHTRTLCRTSTFQYSESDIWEMLVEMNIQDEDLLDNCYDFLCGHPNVVNQLFGLPLERRMRKLVKIMTTNP</sequence>
<dbReference type="OMA" id="RLCHIVE"/>
<dbReference type="SMR" id="V7CZ50"/>
<keyword evidence="4" id="KW-1185">Reference proteome</keyword>
<feature type="compositionally biased region" description="Low complexity" evidence="1">
    <location>
        <begin position="214"/>
        <end position="227"/>
    </location>
</feature>
<organism evidence="3 4">
    <name type="scientific">Phaseolus vulgaris</name>
    <name type="common">Kidney bean</name>
    <name type="synonym">French bean</name>
    <dbReference type="NCBI Taxonomy" id="3885"/>
    <lineage>
        <taxon>Eukaryota</taxon>
        <taxon>Viridiplantae</taxon>
        <taxon>Streptophyta</taxon>
        <taxon>Embryophyta</taxon>
        <taxon>Tracheophyta</taxon>
        <taxon>Spermatophyta</taxon>
        <taxon>Magnoliopsida</taxon>
        <taxon>eudicotyledons</taxon>
        <taxon>Gunneridae</taxon>
        <taxon>Pentapetalae</taxon>
        <taxon>rosids</taxon>
        <taxon>fabids</taxon>
        <taxon>Fabales</taxon>
        <taxon>Fabaceae</taxon>
        <taxon>Papilionoideae</taxon>
        <taxon>50 kb inversion clade</taxon>
        <taxon>NPAAA clade</taxon>
        <taxon>indigoferoid/millettioid clade</taxon>
        <taxon>Phaseoleae</taxon>
        <taxon>Phaseolus</taxon>
    </lineage>
</organism>
<reference evidence="4" key="1">
    <citation type="journal article" date="2014" name="Nat. Genet.">
        <title>A reference genome for common bean and genome-wide analysis of dual domestications.</title>
        <authorList>
            <person name="Schmutz J."/>
            <person name="McClean P.E."/>
            <person name="Mamidi S."/>
            <person name="Wu G.A."/>
            <person name="Cannon S.B."/>
            <person name="Grimwood J."/>
            <person name="Jenkins J."/>
            <person name="Shu S."/>
            <person name="Song Q."/>
            <person name="Chavarro C."/>
            <person name="Torres-Torres M."/>
            <person name="Geffroy V."/>
            <person name="Moghaddam S.M."/>
            <person name="Gao D."/>
            <person name="Abernathy B."/>
            <person name="Barry K."/>
            <person name="Blair M."/>
            <person name="Brick M.A."/>
            <person name="Chovatia M."/>
            <person name="Gepts P."/>
            <person name="Goodstein D.M."/>
            <person name="Gonzales M."/>
            <person name="Hellsten U."/>
            <person name="Hyten D.L."/>
            <person name="Jia G."/>
            <person name="Kelly J.D."/>
            <person name="Kudrna D."/>
            <person name="Lee R."/>
            <person name="Richard M.M."/>
            <person name="Miklas P.N."/>
            <person name="Osorno J.M."/>
            <person name="Rodrigues J."/>
            <person name="Thareau V."/>
            <person name="Urrea C.A."/>
            <person name="Wang M."/>
            <person name="Yu Y."/>
            <person name="Zhang M."/>
            <person name="Wing R.A."/>
            <person name="Cregan P.B."/>
            <person name="Rokhsar D.S."/>
            <person name="Jackson S.A."/>
        </authorList>
    </citation>
    <scope>NUCLEOTIDE SEQUENCE [LARGE SCALE GENOMIC DNA]</scope>
    <source>
        <strain evidence="4">cv. G19833</strain>
    </source>
</reference>
<feature type="region of interest" description="Disordered" evidence="1">
    <location>
        <begin position="177"/>
        <end position="233"/>
    </location>
</feature>